<keyword evidence="1" id="KW-0175">Coiled coil</keyword>
<reference evidence="5 6" key="1">
    <citation type="submission" date="2018-07" db="EMBL/GenBank/DDBJ databases">
        <title>Genome sequencing of oomycete isolates from Chile give support for New Zealand origin for Phytophthora kernoviae and make available the first Nothophytophthora sp. genome.</title>
        <authorList>
            <person name="Studholme D.J."/>
            <person name="Sanfuentes E."/>
            <person name="Panda P."/>
            <person name="Hill R."/>
            <person name="Sambles C."/>
            <person name="Grant M."/>
            <person name="Williams N.M."/>
            <person name="Mcdougal R.L."/>
        </authorList>
    </citation>
    <scope>NUCLEOTIDE SEQUENCE [LARGE SCALE GENOMIC DNA]</scope>
    <source>
        <strain evidence="5">Chile2</strain>
    </source>
</reference>
<organism evidence="5 6">
    <name type="scientific">Phytophthora kernoviae</name>
    <dbReference type="NCBI Taxonomy" id="325452"/>
    <lineage>
        <taxon>Eukaryota</taxon>
        <taxon>Sar</taxon>
        <taxon>Stramenopiles</taxon>
        <taxon>Oomycota</taxon>
        <taxon>Peronosporomycetes</taxon>
        <taxon>Peronosporales</taxon>
        <taxon>Peronosporaceae</taxon>
        <taxon>Phytophthora</taxon>
    </lineage>
</organism>
<feature type="coiled-coil region" evidence="1">
    <location>
        <begin position="382"/>
        <end position="504"/>
    </location>
</feature>
<accession>A0A421F8C0</accession>
<gene>
    <name evidence="5" type="ORF">BBI17_002250</name>
</gene>
<sequence>MMASRTPGSTPLQRVATPFGYGSLHDDDEEPQADASPEGTSPNARQGFAHVEFPWGHAYVHADLVAAVPVFTFYALSKTEHIKFTLPFALTSTGAEMVEAVRHRLELAPNVAVALVQTDSVKKHEIKPHLKLGESTIGAGPEHPVLVLQTLMVQFDKKKCSYYMMLQEDNTRAVQVAKGIGSVLGNCEVSCGIKYWEVKLQSARGGDGVFIGVAAADLALNSSILSRGIFWGISCATGHKFHETIEYYADPCKDGDVVGVLLDMEYGRLSFYVNGRNLGVAFCGIQAKRLCPVFSLTSYPAAFGTQGSSYVPKNPTIGMKVIEEYGLMESTYVICDGKFGFAKTFETKIADLERSNTALLLQVDEQATKFSNEQKKVLSKVAKEHEEIVLKLQQEIKMLAQDVDVLQKDVAKEHAAVKKAEEDLKTAVAKEHEALEKAEKEVKAAVAKVSTETARVSEIQKDVSVLEKDVAKERAAVTQAEAELKAALAKLAEETARVTALEKRSLSVEKHNKVLRKELDESTVVELTMAALLSSYYDEGLIWAELGLVYAQERLDEQSGTLRQVQDKLQDAKKTACEASSRFYADNLAATLDPILVDVHKTVNPIIADVHKAVNPHVAKYLPIVQSEVTKAKTQAVQWSQEALRRAKLARLEAIVLLEQNEHVAAHAQKVIDGVLIVLAVPLVWLQINIALRLVWWLFTSTLCVLTCGFCCGARKRGTKSKRKIAKKTPSGNLNATLPLNGAAKKSTTKTTTTTSQKRNKKGKH</sequence>
<feature type="compositionally biased region" description="Polar residues" evidence="2">
    <location>
        <begin position="1"/>
        <end position="12"/>
    </location>
</feature>
<keyword evidence="3" id="KW-0472">Membrane</keyword>
<evidence type="ECO:0000313" key="6">
    <source>
        <dbReference type="Proteomes" id="UP000285883"/>
    </source>
</evidence>
<dbReference type="EMBL" id="MAYM02001007">
    <property type="protein sequence ID" value="RLN31304.1"/>
    <property type="molecule type" value="Genomic_DNA"/>
</dbReference>
<dbReference type="PANTHER" id="PTHR12245:SF5">
    <property type="entry name" value="SPRY DOMAIN-CONTAINING SOCS BOX PROTEIN 3"/>
    <property type="match status" value="1"/>
</dbReference>
<dbReference type="InterPro" id="IPR003877">
    <property type="entry name" value="SPRY_dom"/>
</dbReference>
<keyword evidence="3" id="KW-0812">Transmembrane</keyword>
<dbReference type="InterPro" id="IPR050672">
    <property type="entry name" value="FBXO45-Fsn/SPSB_families"/>
</dbReference>
<name>A0A421F8C0_9STRA</name>
<evidence type="ECO:0000256" key="2">
    <source>
        <dbReference type="SAM" id="MobiDB-lite"/>
    </source>
</evidence>
<protein>
    <recommendedName>
        <fullName evidence="4">B30.2/SPRY domain-containing protein</fullName>
    </recommendedName>
</protein>
<comment type="caution">
    <text evidence="5">The sequence shown here is derived from an EMBL/GenBank/DDBJ whole genome shotgun (WGS) entry which is preliminary data.</text>
</comment>
<dbReference type="InterPro" id="IPR001870">
    <property type="entry name" value="B30.2/SPRY"/>
</dbReference>
<evidence type="ECO:0000313" key="5">
    <source>
        <dbReference type="EMBL" id="RLN31304.1"/>
    </source>
</evidence>
<evidence type="ECO:0000256" key="1">
    <source>
        <dbReference type="SAM" id="Coils"/>
    </source>
</evidence>
<feature type="compositionally biased region" description="Low complexity" evidence="2">
    <location>
        <begin position="745"/>
        <end position="756"/>
    </location>
</feature>
<feature type="region of interest" description="Disordered" evidence="2">
    <location>
        <begin position="1"/>
        <end position="45"/>
    </location>
</feature>
<dbReference type="PANTHER" id="PTHR12245">
    <property type="entry name" value="SPRY DOMAIN CONTAINING SOCS BOX PROTEIN"/>
    <property type="match status" value="1"/>
</dbReference>
<keyword evidence="3" id="KW-1133">Transmembrane helix</keyword>
<dbReference type="Proteomes" id="UP000285883">
    <property type="component" value="Unassembled WGS sequence"/>
</dbReference>
<feature type="region of interest" description="Disordered" evidence="2">
    <location>
        <begin position="721"/>
        <end position="765"/>
    </location>
</feature>
<dbReference type="Gene3D" id="2.60.120.920">
    <property type="match status" value="1"/>
</dbReference>
<feature type="transmembrane region" description="Helical" evidence="3">
    <location>
        <begin position="694"/>
        <end position="714"/>
    </location>
</feature>
<dbReference type="CDD" id="cd11709">
    <property type="entry name" value="SPRY"/>
    <property type="match status" value="1"/>
</dbReference>
<dbReference type="AlphaFoldDB" id="A0A421F8C0"/>
<dbReference type="SMART" id="SM00449">
    <property type="entry name" value="SPRY"/>
    <property type="match status" value="1"/>
</dbReference>
<dbReference type="SUPFAM" id="SSF49899">
    <property type="entry name" value="Concanavalin A-like lectins/glucanases"/>
    <property type="match status" value="1"/>
</dbReference>
<dbReference type="InterPro" id="IPR013320">
    <property type="entry name" value="ConA-like_dom_sf"/>
</dbReference>
<evidence type="ECO:0000259" key="4">
    <source>
        <dbReference type="PROSITE" id="PS50188"/>
    </source>
</evidence>
<dbReference type="PROSITE" id="PS50188">
    <property type="entry name" value="B302_SPRY"/>
    <property type="match status" value="1"/>
</dbReference>
<feature type="domain" description="B30.2/SPRY" evidence="4">
    <location>
        <begin position="133"/>
        <end position="308"/>
    </location>
</feature>
<proteinExistence type="predicted"/>
<dbReference type="Pfam" id="PF00622">
    <property type="entry name" value="SPRY"/>
    <property type="match status" value="1"/>
</dbReference>
<evidence type="ECO:0000256" key="3">
    <source>
        <dbReference type="SAM" id="Phobius"/>
    </source>
</evidence>
<dbReference type="InterPro" id="IPR043136">
    <property type="entry name" value="B30.2/SPRY_sf"/>
</dbReference>